<dbReference type="GeneID" id="109481749"/>
<organism evidence="2 3">
    <name type="scientific">Branchiostoma belcheri</name>
    <name type="common">Amphioxus</name>
    <dbReference type="NCBI Taxonomy" id="7741"/>
    <lineage>
        <taxon>Eukaryota</taxon>
        <taxon>Metazoa</taxon>
        <taxon>Chordata</taxon>
        <taxon>Cephalochordata</taxon>
        <taxon>Leptocardii</taxon>
        <taxon>Amphioxiformes</taxon>
        <taxon>Branchiostomatidae</taxon>
        <taxon>Branchiostoma</taxon>
    </lineage>
</organism>
<keyword evidence="2" id="KW-1185">Reference proteome</keyword>
<reference evidence="3" key="1">
    <citation type="submission" date="2025-08" db="UniProtKB">
        <authorList>
            <consortium name="RefSeq"/>
        </authorList>
    </citation>
    <scope>IDENTIFICATION</scope>
    <source>
        <tissue evidence="3">Gonad</tissue>
    </source>
</reference>
<evidence type="ECO:0000259" key="1">
    <source>
        <dbReference type="Pfam" id="PF09588"/>
    </source>
</evidence>
<gene>
    <name evidence="3" type="primary">LOC109481749</name>
</gene>
<name>A0A6P5A0Q2_BRABE</name>
<dbReference type="Gene3D" id="3.90.320.10">
    <property type="match status" value="1"/>
</dbReference>
<dbReference type="Pfam" id="PF09588">
    <property type="entry name" value="YqaJ"/>
    <property type="match status" value="1"/>
</dbReference>
<protein>
    <submittedName>
        <fullName evidence="3">Uncharacterized protein LOC109481749</fullName>
    </submittedName>
</protein>
<dbReference type="OrthoDB" id="10035901at2759"/>
<sequence length="428" mass="47740">MARVTKFSLSFCGVFFRLGSTCNHVAALIFKIDHAFMTGCSKPVACTSKECTWNVYSGGAAAVLETKPICEMEWKKPNYHKGANISPINTVAKKLFNPLQNSTNAPTTKGLLDALYPSCQDSTIFTYLYHDTLPPPAYPPEADFNLGTEMEIETTVESAPLLSLSEMASGKHTVQSFVETLPTYTTDQIATIEEQTRGQADNPQWSDFRAGMITASNLKSVVTRNNTLHDDSTSRSKNPQPIIKTVMGYAPLNPNLPSLKYGRLLEPVARKSYTALQREKGHQNLDVTECGLFVDPQKIFLGATPDGLVQCTCCGEGLLEIKCPRTSAMEQPSASNTNFLKLSENGDTRLKQNHAFYYQVQAQMGVTGRRWCDFFVYSKAGYHLERIRFNDDVWSRAAVAAEQFFNELVAPELVYREIRNSNNLKTWE</sequence>
<dbReference type="InterPro" id="IPR019080">
    <property type="entry name" value="YqaJ_viral_recombinase"/>
</dbReference>
<dbReference type="KEGG" id="bbel:109481749"/>
<accession>A0A6P5A0Q2</accession>
<dbReference type="CDD" id="cd22343">
    <property type="entry name" value="PDDEXK_lambda_exonuclease-like"/>
    <property type="match status" value="1"/>
</dbReference>
<dbReference type="SUPFAM" id="SSF52980">
    <property type="entry name" value="Restriction endonuclease-like"/>
    <property type="match status" value="1"/>
</dbReference>
<evidence type="ECO:0000313" key="3">
    <source>
        <dbReference type="RefSeq" id="XP_019639904.1"/>
    </source>
</evidence>
<dbReference type="AlphaFoldDB" id="A0A6P5A0Q2"/>
<evidence type="ECO:0000313" key="2">
    <source>
        <dbReference type="Proteomes" id="UP000515135"/>
    </source>
</evidence>
<feature type="domain" description="YqaJ viral recombinase" evidence="1">
    <location>
        <begin position="204"/>
        <end position="369"/>
    </location>
</feature>
<dbReference type="PANTHER" id="PTHR47526:SF3">
    <property type="entry name" value="PHD-TYPE DOMAIN-CONTAINING PROTEIN"/>
    <property type="match status" value="1"/>
</dbReference>
<dbReference type="Proteomes" id="UP000515135">
    <property type="component" value="Unplaced"/>
</dbReference>
<dbReference type="RefSeq" id="XP_019639904.1">
    <property type="nucleotide sequence ID" value="XM_019784345.1"/>
</dbReference>
<dbReference type="GO" id="GO:0006281">
    <property type="term" value="P:DNA repair"/>
    <property type="evidence" value="ECO:0007669"/>
    <property type="project" value="UniProtKB-ARBA"/>
</dbReference>
<dbReference type="PANTHER" id="PTHR47526">
    <property type="entry name" value="ATP-DEPENDENT DNA HELICASE"/>
    <property type="match status" value="1"/>
</dbReference>
<dbReference type="InterPro" id="IPR011335">
    <property type="entry name" value="Restrct_endonuc-II-like"/>
</dbReference>
<dbReference type="InterPro" id="IPR011604">
    <property type="entry name" value="PDDEXK-like_dom_sf"/>
</dbReference>
<proteinExistence type="predicted"/>